<dbReference type="SUPFAM" id="SSF52266">
    <property type="entry name" value="SGNH hydrolase"/>
    <property type="match status" value="1"/>
</dbReference>
<gene>
    <name evidence="5" type="ORF">DCAR_0313099</name>
</gene>
<dbReference type="EMBL" id="CP093345">
    <property type="protein sequence ID" value="WOG93812.1"/>
    <property type="molecule type" value="Genomic_DNA"/>
</dbReference>
<evidence type="ECO:0000256" key="2">
    <source>
        <dbReference type="ARBA" id="ARBA00022801"/>
    </source>
</evidence>
<proteinExistence type="inferred from homology"/>
<keyword evidence="3" id="KW-0443">Lipid metabolism</keyword>
<keyword evidence="3" id="KW-0442">Lipid degradation</keyword>
<reference evidence="5" key="2">
    <citation type="submission" date="2022-03" db="EMBL/GenBank/DDBJ databases">
        <title>Draft title - Genomic analysis of global carrot germplasm unveils the trajectory of domestication and the origin of high carotenoid orange carrot.</title>
        <authorList>
            <person name="Iorizzo M."/>
            <person name="Ellison S."/>
            <person name="Senalik D."/>
            <person name="Macko-Podgorni A."/>
            <person name="Grzebelus D."/>
            <person name="Bostan H."/>
            <person name="Rolling W."/>
            <person name="Curaba J."/>
            <person name="Simon P."/>
        </authorList>
    </citation>
    <scope>NUCLEOTIDE SEQUENCE</scope>
    <source>
        <tissue evidence="5">Leaf</tissue>
    </source>
</reference>
<evidence type="ECO:0000313" key="6">
    <source>
        <dbReference type="Proteomes" id="UP000077755"/>
    </source>
</evidence>
<dbReference type="InterPro" id="IPR051058">
    <property type="entry name" value="GDSL_Est/Lipase"/>
</dbReference>
<dbReference type="InterPro" id="IPR035669">
    <property type="entry name" value="SGNH_plant_lipase-like"/>
</dbReference>
<dbReference type="Gene3D" id="3.40.50.1110">
    <property type="entry name" value="SGNH hydrolase"/>
    <property type="match status" value="1"/>
</dbReference>
<evidence type="ECO:0000256" key="4">
    <source>
        <dbReference type="SAM" id="SignalP"/>
    </source>
</evidence>
<protein>
    <submittedName>
        <fullName evidence="5">Uncharacterized protein</fullName>
    </submittedName>
</protein>
<accession>A0AAF1AUP2</accession>
<keyword evidence="2" id="KW-0378">Hydrolase</keyword>
<organism evidence="5 6">
    <name type="scientific">Daucus carota subsp. sativus</name>
    <name type="common">Carrot</name>
    <dbReference type="NCBI Taxonomy" id="79200"/>
    <lineage>
        <taxon>Eukaryota</taxon>
        <taxon>Viridiplantae</taxon>
        <taxon>Streptophyta</taxon>
        <taxon>Embryophyta</taxon>
        <taxon>Tracheophyta</taxon>
        <taxon>Spermatophyta</taxon>
        <taxon>Magnoliopsida</taxon>
        <taxon>eudicotyledons</taxon>
        <taxon>Gunneridae</taxon>
        <taxon>Pentapetalae</taxon>
        <taxon>asterids</taxon>
        <taxon>campanulids</taxon>
        <taxon>Apiales</taxon>
        <taxon>Apiaceae</taxon>
        <taxon>Apioideae</taxon>
        <taxon>Scandiceae</taxon>
        <taxon>Daucinae</taxon>
        <taxon>Daucus</taxon>
        <taxon>Daucus sect. Daucus</taxon>
    </lineage>
</organism>
<dbReference type="InterPro" id="IPR001087">
    <property type="entry name" value="GDSL"/>
</dbReference>
<dbReference type="KEGG" id="dcr:108212665"/>
<comment type="similarity">
    <text evidence="1">Belongs to the 'GDSL' lipolytic enzyme family.</text>
</comment>
<feature type="chain" id="PRO_5042024850" evidence="4">
    <location>
        <begin position="27"/>
        <end position="362"/>
    </location>
</feature>
<reference evidence="5" key="1">
    <citation type="journal article" date="2016" name="Nat. Genet.">
        <title>A high-quality carrot genome assembly provides new insights into carotenoid accumulation and asterid genome evolution.</title>
        <authorList>
            <person name="Iorizzo M."/>
            <person name="Ellison S."/>
            <person name="Senalik D."/>
            <person name="Zeng P."/>
            <person name="Satapoomin P."/>
            <person name="Huang J."/>
            <person name="Bowman M."/>
            <person name="Iovene M."/>
            <person name="Sanseverino W."/>
            <person name="Cavagnaro P."/>
            <person name="Yildiz M."/>
            <person name="Macko-Podgorni A."/>
            <person name="Moranska E."/>
            <person name="Grzebelus E."/>
            <person name="Grzebelus D."/>
            <person name="Ashrafi H."/>
            <person name="Zheng Z."/>
            <person name="Cheng S."/>
            <person name="Spooner D."/>
            <person name="Van Deynze A."/>
            <person name="Simon P."/>
        </authorList>
    </citation>
    <scope>NUCLEOTIDE SEQUENCE</scope>
    <source>
        <tissue evidence="5">Leaf</tissue>
    </source>
</reference>
<dbReference type="GO" id="GO:0016788">
    <property type="term" value="F:hydrolase activity, acting on ester bonds"/>
    <property type="evidence" value="ECO:0007669"/>
    <property type="project" value="InterPro"/>
</dbReference>
<evidence type="ECO:0000256" key="1">
    <source>
        <dbReference type="ARBA" id="ARBA00008668"/>
    </source>
</evidence>
<dbReference type="CDD" id="cd01837">
    <property type="entry name" value="SGNH_plant_lipase_like"/>
    <property type="match status" value="1"/>
</dbReference>
<sequence>MKRGLCTSVLLVLTLVLVEYTVEGLAEENQQPPAVYIFGDSTVDVGTNNHLKDCRTKADSPYYGIDFDFSRPTGRFTNGHNIADLIVRHLGYKRSPPPFLSLINRMSGFQSAILRGVNFASGGSGIFDQTGNVTYIQVVALGKQIQQFATVCSNITKVLGKAKADELLSKSIFIISAGSNDIFEYSENRTVLPAIFMDKLIEAYTTQIEELYNLGARKFAVLSVGAIGCVPKIRALNHGNCVDQVNQLAQAFYTLVSSVLQQFSSQYTEFNYSLGNLYEVTMTTILNYLVEGYKEIRTPCCGDANTTCHFGGNLCNNRNQYLFWDMFHPTQVASDTAARVLLFSEATELVNPNNISRLAVIP</sequence>
<dbReference type="Proteomes" id="UP000077755">
    <property type="component" value="Chromosome 3"/>
</dbReference>
<dbReference type="PANTHER" id="PTHR45648:SF180">
    <property type="entry name" value="OS04G0561800 PROTEIN"/>
    <property type="match status" value="1"/>
</dbReference>
<evidence type="ECO:0000256" key="3">
    <source>
        <dbReference type="ARBA" id="ARBA00022963"/>
    </source>
</evidence>
<dbReference type="GO" id="GO:0016042">
    <property type="term" value="P:lipid catabolic process"/>
    <property type="evidence" value="ECO:0007669"/>
    <property type="project" value="UniProtKB-KW"/>
</dbReference>
<dbReference type="PANTHER" id="PTHR45648">
    <property type="entry name" value="GDSL LIPASE/ACYLHYDROLASE FAMILY PROTEIN (AFU_ORTHOLOGUE AFUA_4G14700)"/>
    <property type="match status" value="1"/>
</dbReference>
<feature type="signal peptide" evidence="4">
    <location>
        <begin position="1"/>
        <end position="26"/>
    </location>
</feature>
<dbReference type="Pfam" id="PF00657">
    <property type="entry name" value="Lipase_GDSL"/>
    <property type="match status" value="1"/>
</dbReference>
<dbReference type="InterPro" id="IPR036514">
    <property type="entry name" value="SGNH_hydro_sf"/>
</dbReference>
<dbReference type="AlphaFoldDB" id="A0AAF1AUP2"/>
<name>A0AAF1AUP2_DAUCS</name>
<keyword evidence="6" id="KW-1185">Reference proteome</keyword>
<evidence type="ECO:0000313" key="5">
    <source>
        <dbReference type="EMBL" id="WOG93812.1"/>
    </source>
</evidence>
<keyword evidence="4" id="KW-0732">Signal</keyword>